<feature type="domain" description="Tail specific protease" evidence="3">
    <location>
        <begin position="259"/>
        <end position="389"/>
    </location>
</feature>
<reference evidence="4 5" key="1">
    <citation type="submission" date="2016-07" db="EMBL/GenBank/DDBJ databases">
        <title>Pervasive Adenine N6-methylation of Active Genes in Fungi.</title>
        <authorList>
            <consortium name="DOE Joint Genome Institute"/>
            <person name="Mondo S.J."/>
            <person name="Dannebaum R.O."/>
            <person name="Kuo R.C."/>
            <person name="Labutti K."/>
            <person name="Haridas S."/>
            <person name="Kuo A."/>
            <person name="Salamov A."/>
            <person name="Ahrendt S.R."/>
            <person name="Lipzen A."/>
            <person name="Sullivan W."/>
            <person name="Andreopoulos W.B."/>
            <person name="Clum A."/>
            <person name="Lindquist E."/>
            <person name="Daum C."/>
            <person name="Ramamoorthy G.K."/>
            <person name="Gryganskyi A."/>
            <person name="Culley D."/>
            <person name="Magnuson J.K."/>
            <person name="James T.Y."/>
            <person name="O'Malley M.A."/>
            <person name="Stajich J.E."/>
            <person name="Spatafora J.W."/>
            <person name="Visel A."/>
            <person name="Grigoriev I.V."/>
        </authorList>
    </citation>
    <scope>NUCLEOTIDE SEQUENCE [LARGE SCALE GENOMIC DNA]</scope>
    <source>
        <strain evidence="4 5">CBS 129021</strain>
    </source>
</reference>
<evidence type="ECO:0000313" key="5">
    <source>
        <dbReference type="Proteomes" id="UP000193689"/>
    </source>
</evidence>
<dbReference type="InParanoid" id="A0A1Y2DNH1"/>
<dbReference type="GO" id="GO:0008236">
    <property type="term" value="F:serine-type peptidase activity"/>
    <property type="evidence" value="ECO:0007669"/>
    <property type="project" value="InterPro"/>
</dbReference>
<dbReference type="InterPro" id="IPR052766">
    <property type="entry name" value="S41A_metabolite_peptidase"/>
</dbReference>
<proteinExistence type="predicted"/>
<feature type="chain" id="PRO_5013050625" description="Tail specific protease domain-containing protein" evidence="2">
    <location>
        <begin position="19"/>
        <end position="599"/>
    </location>
</feature>
<feature type="region of interest" description="Disordered" evidence="1">
    <location>
        <begin position="179"/>
        <end position="206"/>
    </location>
</feature>
<name>A0A1Y2DNH1_9PEZI</name>
<feature type="compositionally biased region" description="Low complexity" evidence="1">
    <location>
        <begin position="183"/>
        <end position="201"/>
    </location>
</feature>
<dbReference type="InterPro" id="IPR005151">
    <property type="entry name" value="Tail-specific_protease"/>
</dbReference>
<dbReference type="Proteomes" id="UP000193689">
    <property type="component" value="Unassembled WGS sequence"/>
</dbReference>
<dbReference type="PANTHER" id="PTHR37049:SF4">
    <property type="entry name" value="RHODANESE DOMAIN-CONTAINING PROTEIN"/>
    <property type="match status" value="1"/>
</dbReference>
<dbReference type="Gene3D" id="3.90.226.10">
    <property type="entry name" value="2-enoyl-CoA Hydratase, Chain A, domain 1"/>
    <property type="match status" value="1"/>
</dbReference>
<evidence type="ECO:0000256" key="1">
    <source>
        <dbReference type="SAM" id="MobiDB-lite"/>
    </source>
</evidence>
<dbReference type="GeneID" id="63774839"/>
<keyword evidence="5" id="KW-1185">Reference proteome</keyword>
<dbReference type="InterPro" id="IPR029045">
    <property type="entry name" value="ClpP/crotonase-like_dom_sf"/>
</dbReference>
<organism evidence="4 5">
    <name type="scientific">Pseudomassariella vexata</name>
    <dbReference type="NCBI Taxonomy" id="1141098"/>
    <lineage>
        <taxon>Eukaryota</taxon>
        <taxon>Fungi</taxon>
        <taxon>Dikarya</taxon>
        <taxon>Ascomycota</taxon>
        <taxon>Pezizomycotina</taxon>
        <taxon>Sordariomycetes</taxon>
        <taxon>Xylariomycetidae</taxon>
        <taxon>Amphisphaeriales</taxon>
        <taxon>Pseudomassariaceae</taxon>
        <taxon>Pseudomassariella</taxon>
    </lineage>
</organism>
<dbReference type="PANTHER" id="PTHR37049">
    <property type="entry name" value="PEPTIDASE S41 FAMILY PROTEIN"/>
    <property type="match status" value="1"/>
</dbReference>
<dbReference type="AlphaFoldDB" id="A0A1Y2DNH1"/>
<dbReference type="Pfam" id="PF03572">
    <property type="entry name" value="Peptidase_S41"/>
    <property type="match status" value="1"/>
</dbReference>
<accession>A0A1Y2DNH1</accession>
<sequence length="599" mass="63249">MHVHIIGSALAFSATASAGVLGRAYNTTSSDCGSITSVPTPTLTGSCPLVSSASAAYLSAKPTAAAAVVPAGLATACLKSVPLDPENDVGLIDHLLPLVQLQSTLAYLKNPPEEYLEILSRNLQFQDPDADYNTVFSTVAGDVSIGDAFNRVLENMAIVNAKFDGIVNGELLHQVYELPQPPSTTTTTPTQSATATSTTSPAPEPTVPGYPYPVVKHFDDYVAGYFLNDTAYADTAVLVALSFESSAPGKNLTADFFEFRRVVSTFLDACREAGKTKLVIDLSGNGGGSVIEGFELYKQLFPSGEPWDGIRDFFGPNEFNGDEFTSLLRRNFSEPGGFGSSTAMTVVTGYGDVPARPEQPFAVEDIVVVTDGVCASTCTIFAGLLARQEGVRTIAMGGRPISSPMQAIGGVKGAEVLKFDDFIPWVVGLADQNDGLAPLGLPFPDTATPPILGSGGSFNWKNAYAGDDETSTPLQFVYEAANCKRFFTAENVFDVRTVWQDAADVAWGEGLCVFGSTTTDDGSIAADVLQYNADVRPAVVFPAVPGSPGTETTRYGSNCTSSSVHKKRSAGAVPKTFTAVETDIQPEWINLPSNRFGTS</sequence>
<keyword evidence="2" id="KW-0732">Signal</keyword>
<evidence type="ECO:0000313" key="4">
    <source>
        <dbReference type="EMBL" id="ORY60822.1"/>
    </source>
</evidence>
<gene>
    <name evidence="4" type="ORF">BCR38DRAFT_411935</name>
</gene>
<dbReference type="EMBL" id="MCFJ01000011">
    <property type="protein sequence ID" value="ORY60822.1"/>
    <property type="molecule type" value="Genomic_DNA"/>
</dbReference>
<comment type="caution">
    <text evidence="4">The sequence shown here is derived from an EMBL/GenBank/DDBJ whole genome shotgun (WGS) entry which is preliminary data.</text>
</comment>
<dbReference type="STRING" id="1141098.A0A1Y2DNH1"/>
<protein>
    <recommendedName>
        <fullName evidence="3">Tail specific protease domain-containing protein</fullName>
    </recommendedName>
</protein>
<feature type="signal peptide" evidence="2">
    <location>
        <begin position="1"/>
        <end position="18"/>
    </location>
</feature>
<evidence type="ECO:0000256" key="2">
    <source>
        <dbReference type="SAM" id="SignalP"/>
    </source>
</evidence>
<evidence type="ECO:0000259" key="3">
    <source>
        <dbReference type="Pfam" id="PF03572"/>
    </source>
</evidence>
<dbReference type="RefSeq" id="XP_040713049.1">
    <property type="nucleotide sequence ID" value="XM_040858627.1"/>
</dbReference>
<dbReference type="SUPFAM" id="SSF52096">
    <property type="entry name" value="ClpP/crotonase"/>
    <property type="match status" value="1"/>
</dbReference>
<dbReference type="GO" id="GO:0006508">
    <property type="term" value="P:proteolysis"/>
    <property type="evidence" value="ECO:0007669"/>
    <property type="project" value="InterPro"/>
</dbReference>
<dbReference type="OrthoDB" id="27214at2759"/>